<feature type="transmembrane region" description="Helical" evidence="1">
    <location>
        <begin position="109"/>
        <end position="137"/>
    </location>
</feature>
<proteinExistence type="predicted"/>
<accession>A0A6J6EAF1</accession>
<keyword evidence="1" id="KW-0812">Transmembrane</keyword>
<evidence type="ECO:0000313" key="4">
    <source>
        <dbReference type="EMBL" id="CAB4571283.1"/>
    </source>
</evidence>
<evidence type="ECO:0000259" key="2">
    <source>
        <dbReference type="Pfam" id="PF14340"/>
    </source>
</evidence>
<sequence length="147" mass="15913">MTALIDPRAPRFGAAITSGIAIVGFADAFTSFGPISTVASLTLLVLFVWSVFLPGSHPYKFLFGLIRPRIGEPKELEDARPPRFAQQVGLFFAITASVGLLLASQSIVAIALAFIFIAAFLNAFFNFCLGCQMYLVLKRFGLFSKGN</sequence>
<feature type="domain" description="DUF4395" evidence="2">
    <location>
        <begin position="5"/>
        <end position="139"/>
    </location>
</feature>
<dbReference type="EMBL" id="CAEZTO010000008">
    <property type="protein sequence ID" value="CAB4571283.1"/>
    <property type="molecule type" value="Genomic_DNA"/>
</dbReference>
<protein>
    <submittedName>
        <fullName evidence="4">Unannotated protein</fullName>
    </submittedName>
</protein>
<feature type="transmembrane region" description="Helical" evidence="1">
    <location>
        <begin position="38"/>
        <end position="63"/>
    </location>
</feature>
<dbReference type="EMBL" id="CAEZST010000011">
    <property type="protein sequence ID" value="CAB4547262.1"/>
    <property type="molecule type" value="Genomic_DNA"/>
</dbReference>
<keyword evidence="1" id="KW-0472">Membrane</keyword>
<feature type="transmembrane region" description="Helical" evidence="1">
    <location>
        <begin position="12"/>
        <end position="32"/>
    </location>
</feature>
<gene>
    <name evidence="3" type="ORF">UFOPK1503_00752</name>
    <name evidence="4" type="ORF">UFOPK1693_00729</name>
</gene>
<dbReference type="Pfam" id="PF14340">
    <property type="entry name" value="DUF4395"/>
    <property type="match status" value="1"/>
</dbReference>
<dbReference type="InterPro" id="IPR025508">
    <property type="entry name" value="DUF4395"/>
</dbReference>
<evidence type="ECO:0000313" key="3">
    <source>
        <dbReference type="EMBL" id="CAB4547262.1"/>
    </source>
</evidence>
<name>A0A6J6EAF1_9ZZZZ</name>
<reference evidence="4" key="1">
    <citation type="submission" date="2020-05" db="EMBL/GenBank/DDBJ databases">
        <authorList>
            <person name="Chiriac C."/>
            <person name="Salcher M."/>
            <person name="Ghai R."/>
            <person name="Kavagutti S V."/>
        </authorList>
    </citation>
    <scope>NUCLEOTIDE SEQUENCE</scope>
</reference>
<keyword evidence="1" id="KW-1133">Transmembrane helix</keyword>
<evidence type="ECO:0000256" key="1">
    <source>
        <dbReference type="SAM" id="Phobius"/>
    </source>
</evidence>
<dbReference type="AlphaFoldDB" id="A0A6J6EAF1"/>
<organism evidence="4">
    <name type="scientific">freshwater metagenome</name>
    <dbReference type="NCBI Taxonomy" id="449393"/>
    <lineage>
        <taxon>unclassified sequences</taxon>
        <taxon>metagenomes</taxon>
        <taxon>ecological metagenomes</taxon>
    </lineage>
</organism>
<feature type="transmembrane region" description="Helical" evidence="1">
    <location>
        <begin position="84"/>
        <end position="103"/>
    </location>
</feature>